<feature type="compositionally biased region" description="Basic residues" evidence="8">
    <location>
        <begin position="10"/>
        <end position="21"/>
    </location>
</feature>
<evidence type="ECO:0000313" key="10">
    <source>
        <dbReference type="EMBL" id="GHJ83735.1"/>
    </source>
</evidence>
<feature type="domain" description="Aminoacyl-transfer RNA synthetases class-II family profile" evidence="9">
    <location>
        <begin position="259"/>
        <end position="498"/>
    </location>
</feature>
<dbReference type="Gene3D" id="3.30.930.10">
    <property type="entry name" value="Bira Bifunctional Protein, Domain 2"/>
    <property type="match status" value="1"/>
</dbReference>
<dbReference type="InterPro" id="IPR006195">
    <property type="entry name" value="aa-tRNA-synth_II"/>
</dbReference>
<evidence type="ECO:0000256" key="3">
    <source>
        <dbReference type="ARBA" id="ARBA00022741"/>
    </source>
</evidence>
<keyword evidence="4" id="KW-0067">ATP-binding</keyword>
<sequence>MPKPRSVRPLLHHPRIQRHLARPASQSAWDPRSLPQAPPKPATPAQDPARRPSKPPAPITAPVSSLPRPRYDYRSIIADADAKTLNAILRRAPVHRDTIFHLTRLHETSLTLRRKIDSVKHKQRDLGFAIRAGGGEEAVEQAKKLKKKVGEYEKVLEETERELEDVAGCLPNDTWSGTPVGSEAHAVEIERLGRDISGEEEAAGTVAERDHWDIAQYWNMVDGAASALSTGTSWAYLKGPLALLEQALIQYALCVAVSRGWTPVSVPDVVKEDIMSRCGFNPRDTSQVGQTYYVSTTPPGVDPPSGGSSSNLVMAATAEIPLAALVANKIHAASSLPIKNVGISHSFRAEAGARGADTRGLYRLHQFTKVELFAVTANDPASDASGAMMSEILEVQKEVVRGLGLSVRVLEMPTEELGASAFRKIDMEAWMPGRGKWGEISSTSDCKDYQSRRLHIRHRPLASSPDGGIPFAHTLNGTCAAIPRLLVALLENGVVLGPEGQPVGVQLPAALERFWVSGQEWGQGERKGWLEWV</sequence>
<keyword evidence="5" id="KW-0030">Aminoacyl-tRNA synthetase</keyword>
<feature type="region of interest" description="Disordered" evidence="8">
    <location>
        <begin position="1"/>
        <end position="66"/>
    </location>
</feature>
<name>A0A8H3TMD1_9TREE</name>
<keyword evidence="2" id="KW-0436">Ligase</keyword>
<dbReference type="InterPro" id="IPR002317">
    <property type="entry name" value="Ser-tRNA-ligase_type_1"/>
</dbReference>
<keyword evidence="11" id="KW-1185">Reference proteome</keyword>
<dbReference type="EMBL" id="BLZA01000002">
    <property type="protein sequence ID" value="GHJ83735.1"/>
    <property type="molecule type" value="Genomic_DNA"/>
</dbReference>
<dbReference type="GO" id="GO:0005524">
    <property type="term" value="F:ATP binding"/>
    <property type="evidence" value="ECO:0007669"/>
    <property type="project" value="UniProtKB-KW"/>
</dbReference>
<evidence type="ECO:0000256" key="8">
    <source>
        <dbReference type="SAM" id="MobiDB-lite"/>
    </source>
</evidence>
<dbReference type="Pfam" id="PF00587">
    <property type="entry name" value="tRNA-synt_2b"/>
    <property type="match status" value="1"/>
</dbReference>
<dbReference type="OrthoDB" id="10264585at2759"/>
<protein>
    <recommendedName>
        <fullName evidence="1">serine--tRNA ligase</fullName>
        <ecNumber evidence="1">6.1.1.11</ecNumber>
    </recommendedName>
    <alternativeName>
        <fullName evidence="6">Seryl-tRNA synthetase</fullName>
    </alternativeName>
    <alternativeName>
        <fullName evidence="7">Seryl-tRNA(Ser) synthetase</fullName>
    </alternativeName>
</protein>
<dbReference type="GO" id="GO:0004828">
    <property type="term" value="F:serine-tRNA ligase activity"/>
    <property type="evidence" value="ECO:0007669"/>
    <property type="project" value="UniProtKB-EC"/>
</dbReference>
<evidence type="ECO:0000256" key="1">
    <source>
        <dbReference type="ARBA" id="ARBA00012840"/>
    </source>
</evidence>
<dbReference type="PRINTS" id="PR00981">
    <property type="entry name" value="TRNASYNTHSER"/>
</dbReference>
<dbReference type="Proteomes" id="UP000620104">
    <property type="component" value="Unassembled WGS sequence"/>
</dbReference>
<dbReference type="InterPro" id="IPR002314">
    <property type="entry name" value="aa-tRNA-synt_IIb"/>
</dbReference>
<evidence type="ECO:0000256" key="5">
    <source>
        <dbReference type="ARBA" id="ARBA00023146"/>
    </source>
</evidence>
<dbReference type="AlphaFoldDB" id="A0A8H3TMD1"/>
<dbReference type="PROSITE" id="PS50862">
    <property type="entry name" value="AA_TRNA_LIGASE_II"/>
    <property type="match status" value="1"/>
</dbReference>
<dbReference type="PANTHER" id="PTHR11778">
    <property type="entry name" value="SERYL-TRNA SYNTHETASE"/>
    <property type="match status" value="1"/>
</dbReference>
<evidence type="ECO:0000256" key="7">
    <source>
        <dbReference type="ARBA" id="ARBA00034892"/>
    </source>
</evidence>
<reference evidence="10" key="1">
    <citation type="submission" date="2020-07" db="EMBL/GenBank/DDBJ databases">
        <title>Draft Genome Sequence of a Deep-Sea Yeast, Naganishia (Cryptococcus) liquefaciens strain N6.</title>
        <authorList>
            <person name="Han Y.W."/>
            <person name="Kajitani R."/>
            <person name="Morimoto H."/>
            <person name="Parhat M."/>
            <person name="Tsubouchi H."/>
            <person name="Bakenova O."/>
            <person name="Ogata M."/>
            <person name="Argunhan B."/>
            <person name="Aoki R."/>
            <person name="Kajiwara S."/>
            <person name="Itoh T."/>
            <person name="Iwasaki H."/>
        </authorList>
    </citation>
    <scope>NUCLEOTIDE SEQUENCE</scope>
    <source>
        <strain evidence="10">N6</strain>
    </source>
</reference>
<dbReference type="GO" id="GO:0006434">
    <property type="term" value="P:seryl-tRNA aminoacylation"/>
    <property type="evidence" value="ECO:0007669"/>
    <property type="project" value="InterPro"/>
</dbReference>
<evidence type="ECO:0000256" key="6">
    <source>
        <dbReference type="ARBA" id="ARBA00031113"/>
    </source>
</evidence>
<dbReference type="SUPFAM" id="SSF55681">
    <property type="entry name" value="Class II aaRS and biotin synthetases"/>
    <property type="match status" value="1"/>
</dbReference>
<dbReference type="InterPro" id="IPR010978">
    <property type="entry name" value="tRNA-bd_arm"/>
</dbReference>
<keyword evidence="3" id="KW-0547">Nucleotide-binding</keyword>
<evidence type="ECO:0000259" key="9">
    <source>
        <dbReference type="PROSITE" id="PS50862"/>
    </source>
</evidence>
<accession>A0A8H3TMD1</accession>
<organism evidence="10 11">
    <name type="scientific">Naganishia liquefaciens</name>
    <dbReference type="NCBI Taxonomy" id="104408"/>
    <lineage>
        <taxon>Eukaryota</taxon>
        <taxon>Fungi</taxon>
        <taxon>Dikarya</taxon>
        <taxon>Basidiomycota</taxon>
        <taxon>Agaricomycotina</taxon>
        <taxon>Tremellomycetes</taxon>
        <taxon>Filobasidiales</taxon>
        <taxon>Filobasidiaceae</taxon>
        <taxon>Naganishia</taxon>
    </lineage>
</organism>
<comment type="caution">
    <text evidence="10">The sequence shown here is derived from an EMBL/GenBank/DDBJ whole genome shotgun (WGS) entry which is preliminary data.</text>
</comment>
<dbReference type="SUPFAM" id="SSF46589">
    <property type="entry name" value="tRNA-binding arm"/>
    <property type="match status" value="1"/>
</dbReference>
<dbReference type="InterPro" id="IPR045864">
    <property type="entry name" value="aa-tRNA-synth_II/BPL/LPL"/>
</dbReference>
<evidence type="ECO:0000256" key="4">
    <source>
        <dbReference type="ARBA" id="ARBA00022840"/>
    </source>
</evidence>
<proteinExistence type="predicted"/>
<gene>
    <name evidence="10" type="ORF">NliqN6_0137</name>
</gene>
<dbReference type="EC" id="6.1.1.11" evidence="1"/>
<evidence type="ECO:0000313" key="11">
    <source>
        <dbReference type="Proteomes" id="UP000620104"/>
    </source>
</evidence>
<evidence type="ECO:0000256" key="2">
    <source>
        <dbReference type="ARBA" id="ARBA00022598"/>
    </source>
</evidence>